<dbReference type="PROSITE" id="PS00626">
    <property type="entry name" value="RCC1_2"/>
    <property type="match status" value="1"/>
</dbReference>
<dbReference type="Gene3D" id="2.80.10.50">
    <property type="match status" value="1"/>
</dbReference>
<dbReference type="Pfam" id="PF00415">
    <property type="entry name" value="RCC1"/>
    <property type="match status" value="6"/>
</dbReference>
<dbReference type="PRINTS" id="PR00633">
    <property type="entry name" value="RCCNDNSATION"/>
</dbReference>
<feature type="compositionally biased region" description="Basic and acidic residues" evidence="2">
    <location>
        <begin position="30"/>
        <end position="39"/>
    </location>
</feature>
<evidence type="ECO:0000259" key="4">
    <source>
        <dbReference type="SMART" id="SM00458"/>
    </source>
</evidence>
<feature type="signal peptide" evidence="3">
    <location>
        <begin position="1"/>
        <end position="26"/>
    </location>
</feature>
<keyword evidence="6" id="KW-1185">Reference proteome</keyword>
<dbReference type="OrthoDB" id="9796385at2"/>
<dbReference type="PROSITE" id="PS50012">
    <property type="entry name" value="RCC1_3"/>
    <property type="match status" value="6"/>
</dbReference>
<dbReference type="InterPro" id="IPR009091">
    <property type="entry name" value="RCC1/BLIP-II"/>
</dbReference>
<dbReference type="GO" id="GO:0005737">
    <property type="term" value="C:cytoplasm"/>
    <property type="evidence" value="ECO:0007669"/>
    <property type="project" value="TreeGrafter"/>
</dbReference>
<dbReference type="SMART" id="SM00458">
    <property type="entry name" value="RICIN"/>
    <property type="match status" value="1"/>
</dbReference>
<dbReference type="InterPro" id="IPR036852">
    <property type="entry name" value="Peptidase_S8/S53_dom_sf"/>
</dbReference>
<dbReference type="InterPro" id="IPR000209">
    <property type="entry name" value="Peptidase_S8/S53_dom"/>
</dbReference>
<dbReference type="PROSITE" id="PS50231">
    <property type="entry name" value="RICIN_B_LECTIN"/>
    <property type="match status" value="1"/>
</dbReference>
<dbReference type="SUPFAM" id="SSF50985">
    <property type="entry name" value="RCC1/BLIP-II"/>
    <property type="match status" value="2"/>
</dbReference>
<evidence type="ECO:0000256" key="1">
    <source>
        <dbReference type="ARBA" id="ARBA00022737"/>
    </source>
</evidence>
<dbReference type="Gene3D" id="3.40.50.200">
    <property type="entry name" value="Peptidase S8/S53 domain"/>
    <property type="match status" value="1"/>
</dbReference>
<dbReference type="PANTHER" id="PTHR45622:SF70">
    <property type="entry name" value="SECRETION-REGULATING GUANINE NUCLEOTIDE EXCHANGE FACTOR"/>
    <property type="match status" value="1"/>
</dbReference>
<accession>A0A6I4W884</accession>
<dbReference type="EMBL" id="WUTW01000002">
    <property type="protein sequence ID" value="MXQ65681.1"/>
    <property type="molecule type" value="Genomic_DNA"/>
</dbReference>
<dbReference type="GO" id="GO:0006508">
    <property type="term" value="P:proteolysis"/>
    <property type="evidence" value="ECO:0007669"/>
    <property type="project" value="InterPro"/>
</dbReference>
<name>A0A6I4W884_9ACTN</name>
<dbReference type="Proteomes" id="UP000431901">
    <property type="component" value="Unassembled WGS sequence"/>
</dbReference>
<dbReference type="CDD" id="cd23451">
    <property type="entry name" value="beta-trefoil_Ricin_laminarinase"/>
    <property type="match status" value="1"/>
</dbReference>
<dbReference type="SUPFAM" id="SSF50370">
    <property type="entry name" value="Ricin B-like lectins"/>
    <property type="match status" value="1"/>
</dbReference>
<feature type="chain" id="PRO_5026046590" evidence="3">
    <location>
        <begin position="27"/>
        <end position="983"/>
    </location>
</feature>
<evidence type="ECO:0000256" key="3">
    <source>
        <dbReference type="SAM" id="SignalP"/>
    </source>
</evidence>
<proteinExistence type="predicted"/>
<feature type="region of interest" description="Disordered" evidence="2">
    <location>
        <begin position="28"/>
        <end position="52"/>
    </location>
</feature>
<gene>
    <name evidence="5" type="ORF">GQ466_16760</name>
</gene>
<dbReference type="RefSeq" id="WP_161103742.1">
    <property type="nucleotide sequence ID" value="NZ_JBHLYI010000006.1"/>
</dbReference>
<dbReference type="InterPro" id="IPR051709">
    <property type="entry name" value="Ub-ligase/GTPase-reg"/>
</dbReference>
<dbReference type="Gene3D" id="2.130.10.30">
    <property type="entry name" value="Regulator of chromosome condensation 1/beta-lactamase-inhibitor protein II"/>
    <property type="match status" value="2"/>
</dbReference>
<dbReference type="GO" id="GO:0004252">
    <property type="term" value="F:serine-type endopeptidase activity"/>
    <property type="evidence" value="ECO:0007669"/>
    <property type="project" value="InterPro"/>
</dbReference>
<dbReference type="Pfam" id="PF00082">
    <property type="entry name" value="Peptidase_S8"/>
    <property type="match status" value="1"/>
</dbReference>
<reference evidence="5 6" key="1">
    <citation type="submission" date="2019-12" db="EMBL/GenBank/DDBJ databases">
        <title>Nocardia macrotermitis sp. nov. and Nocardia aurantia sp. nov., isolated from the gut of the fungus growing-termite Macrotermes natalensis.</title>
        <authorList>
            <person name="Christine B."/>
            <person name="Rene B."/>
        </authorList>
    </citation>
    <scope>NUCLEOTIDE SEQUENCE [LARGE SCALE GENOMIC DNA]</scope>
    <source>
        <strain evidence="5 6">DSM 102126</strain>
    </source>
</reference>
<organism evidence="5 6">
    <name type="scientific">Actinomadura rayongensis</name>
    <dbReference type="NCBI Taxonomy" id="1429076"/>
    <lineage>
        <taxon>Bacteria</taxon>
        <taxon>Bacillati</taxon>
        <taxon>Actinomycetota</taxon>
        <taxon>Actinomycetes</taxon>
        <taxon>Streptosporangiales</taxon>
        <taxon>Thermomonosporaceae</taxon>
        <taxon>Actinomadura</taxon>
    </lineage>
</organism>
<dbReference type="InterPro" id="IPR035992">
    <property type="entry name" value="Ricin_B-like_lectins"/>
</dbReference>
<dbReference type="SUPFAM" id="SSF52743">
    <property type="entry name" value="Subtilisin-like"/>
    <property type="match status" value="1"/>
</dbReference>
<evidence type="ECO:0000313" key="5">
    <source>
        <dbReference type="EMBL" id="MXQ65681.1"/>
    </source>
</evidence>
<dbReference type="InterPro" id="IPR000408">
    <property type="entry name" value="Reg_chr_condens"/>
</dbReference>
<dbReference type="InterPro" id="IPR000772">
    <property type="entry name" value="Ricin_B_lectin"/>
</dbReference>
<sequence>MSGLRRFVAIAAAVVVGLGTGTDALAAPRPAHDFSREKGAPGTHGPLPKGYSTTQISVKFRDGRDVRVRNGRPAGRDAADLARLLARYPGAAIAPRTTSPGVTAERLRLEKKTGRALPDLTTWFLITVPKGIEPLLDALNGLPAVEIAQAVPLTRTPSDPRESYQKYRTPAVDGVNAAYAQTLPGGKGDGVTVFDVEGGGDYAPSPQNTLGSLAASDTHTLMVTYETHPGVWAWGDNSHGQLGDGTTTSRPVMAPVKGLTDVKAVSAGDGYSVALKTDGTVWAWGDNASGQLGTGNRTSSSVPVQVTGLSGVTGVSASRDGHVLAALSDGRVMAWGAGTGGQLGNGTTADSTTPVAVSGISTVASGMGAVSAGYGFSTALLADGTVRSWGHNDNGELGNGTTTDSTTPVVVGGIGNATQVSAGGFHTLALLADKTVKAWGLNASGQLGSGSSGNSATPVAVSGLSGVAAVSAGTFFSTAVKSGATLWTWGDNSSGQLGTGSTADAATPVQAATSVATVAAGYQHVAAVFPVRSPKTWGDNASGQLGTGTTTSSTTPVAPRTLLNVWNACHEDLANRPVTLLTPLGGGQCRPGAHGTPVIGIVGAQDDNGVGMSGVAPNAPLKLSLVALDGVAAAVSAAHSGDVILLEAVAYLDGHDYPLEVDAYWYNLILQASAAGVTVIEPTGNTGNDLDSSTDPHAVALMSRGDSGGIVVGAGEPPSTGGVNCNGSSRPAARTAEVFSGWGAVHGSRVNVQGYGTCVATIGTPGYQDLTPDETNPNALYRDDFNGASAASPIVAGAVASLQGIAKQATGSYLTPSSVRQLLIATGTPQPASDPNRIGPLPDLKAAVSSLLGGPTGALASDFQGKCVDVNQSNTANGTPVQLWDCNNSPAQTWTRHTNGTVTAFGKCLDVTSSGTANGTKVQLYDCNNSGAQQWTYNATTKALQNPLSGRCLDIPNSVTTNGTQLQIYDCNTSPAQRWTVPS</sequence>
<feature type="domain" description="Ricin B lectin" evidence="4">
    <location>
        <begin position="854"/>
        <end position="982"/>
    </location>
</feature>
<dbReference type="Pfam" id="PF00652">
    <property type="entry name" value="Ricin_B_lectin"/>
    <property type="match status" value="1"/>
</dbReference>
<keyword evidence="1" id="KW-0677">Repeat</keyword>
<evidence type="ECO:0000313" key="6">
    <source>
        <dbReference type="Proteomes" id="UP000431901"/>
    </source>
</evidence>
<evidence type="ECO:0000256" key="2">
    <source>
        <dbReference type="SAM" id="MobiDB-lite"/>
    </source>
</evidence>
<dbReference type="PANTHER" id="PTHR45622">
    <property type="entry name" value="UBIQUITIN-PROTEIN LIGASE E3A-RELATED"/>
    <property type="match status" value="1"/>
</dbReference>
<protein>
    <submittedName>
        <fullName evidence="5">S8 family serine peptidase</fullName>
    </submittedName>
</protein>
<keyword evidence="3" id="KW-0732">Signal</keyword>
<comment type="caution">
    <text evidence="5">The sequence shown here is derived from an EMBL/GenBank/DDBJ whole genome shotgun (WGS) entry which is preliminary data.</text>
</comment>
<dbReference type="AlphaFoldDB" id="A0A6I4W884"/>